<protein>
    <submittedName>
        <fullName evidence="1">Uncharacterized protein</fullName>
    </submittedName>
</protein>
<organism evidence="1 2">
    <name type="scientific">Ophiobolus disseminans</name>
    <dbReference type="NCBI Taxonomy" id="1469910"/>
    <lineage>
        <taxon>Eukaryota</taxon>
        <taxon>Fungi</taxon>
        <taxon>Dikarya</taxon>
        <taxon>Ascomycota</taxon>
        <taxon>Pezizomycotina</taxon>
        <taxon>Dothideomycetes</taxon>
        <taxon>Pleosporomycetidae</taxon>
        <taxon>Pleosporales</taxon>
        <taxon>Pleosporineae</taxon>
        <taxon>Phaeosphaeriaceae</taxon>
        <taxon>Ophiobolus</taxon>
    </lineage>
</organism>
<reference evidence="1" key="1">
    <citation type="journal article" date="2020" name="Stud. Mycol.">
        <title>101 Dothideomycetes genomes: a test case for predicting lifestyles and emergence of pathogens.</title>
        <authorList>
            <person name="Haridas S."/>
            <person name="Albert R."/>
            <person name="Binder M."/>
            <person name="Bloem J."/>
            <person name="Labutti K."/>
            <person name="Salamov A."/>
            <person name="Andreopoulos B."/>
            <person name="Baker S."/>
            <person name="Barry K."/>
            <person name="Bills G."/>
            <person name="Bluhm B."/>
            <person name="Cannon C."/>
            <person name="Castanera R."/>
            <person name="Culley D."/>
            <person name="Daum C."/>
            <person name="Ezra D."/>
            <person name="Gonzalez J."/>
            <person name="Henrissat B."/>
            <person name="Kuo A."/>
            <person name="Liang C."/>
            <person name="Lipzen A."/>
            <person name="Lutzoni F."/>
            <person name="Magnuson J."/>
            <person name="Mondo S."/>
            <person name="Nolan M."/>
            <person name="Ohm R."/>
            <person name="Pangilinan J."/>
            <person name="Park H.-J."/>
            <person name="Ramirez L."/>
            <person name="Alfaro M."/>
            <person name="Sun H."/>
            <person name="Tritt A."/>
            <person name="Yoshinaga Y."/>
            <person name="Zwiers L.-H."/>
            <person name="Turgeon B."/>
            <person name="Goodwin S."/>
            <person name="Spatafora J."/>
            <person name="Crous P."/>
            <person name="Grigoriev I."/>
        </authorList>
    </citation>
    <scope>NUCLEOTIDE SEQUENCE</scope>
    <source>
        <strain evidence="1">CBS 113818</strain>
    </source>
</reference>
<evidence type="ECO:0000313" key="1">
    <source>
        <dbReference type="EMBL" id="KAF2823938.1"/>
    </source>
</evidence>
<sequence length="57" mass="5947">MSSIAVAISLIGTALLAAGVSVATSRSVVRFRLRRFRYIVALGDQILAAGDTEPLTA</sequence>
<gene>
    <name evidence="1" type="ORF">CC86DRAFT_372097</name>
</gene>
<name>A0A6A6ZT30_9PLEO</name>
<dbReference type="EMBL" id="MU006231">
    <property type="protein sequence ID" value="KAF2823938.1"/>
    <property type="molecule type" value="Genomic_DNA"/>
</dbReference>
<proteinExistence type="predicted"/>
<evidence type="ECO:0000313" key="2">
    <source>
        <dbReference type="Proteomes" id="UP000799424"/>
    </source>
</evidence>
<dbReference type="Proteomes" id="UP000799424">
    <property type="component" value="Unassembled WGS sequence"/>
</dbReference>
<keyword evidence="2" id="KW-1185">Reference proteome</keyword>
<dbReference type="AlphaFoldDB" id="A0A6A6ZT30"/>
<accession>A0A6A6ZT30</accession>